<keyword evidence="4" id="KW-1185">Reference proteome</keyword>
<evidence type="ECO:0000256" key="2">
    <source>
        <dbReference type="SAM" id="Phobius"/>
    </source>
</evidence>
<dbReference type="PANTHER" id="PTHR34775">
    <property type="entry name" value="TRANSMEMBRANE PROTEIN"/>
    <property type="match status" value="1"/>
</dbReference>
<dbReference type="Proteomes" id="UP001396334">
    <property type="component" value="Unassembled WGS sequence"/>
</dbReference>
<organism evidence="3 4">
    <name type="scientific">Hibiscus sabdariffa</name>
    <name type="common">roselle</name>
    <dbReference type="NCBI Taxonomy" id="183260"/>
    <lineage>
        <taxon>Eukaryota</taxon>
        <taxon>Viridiplantae</taxon>
        <taxon>Streptophyta</taxon>
        <taxon>Embryophyta</taxon>
        <taxon>Tracheophyta</taxon>
        <taxon>Spermatophyta</taxon>
        <taxon>Magnoliopsida</taxon>
        <taxon>eudicotyledons</taxon>
        <taxon>Gunneridae</taxon>
        <taxon>Pentapetalae</taxon>
        <taxon>rosids</taxon>
        <taxon>malvids</taxon>
        <taxon>Malvales</taxon>
        <taxon>Malvaceae</taxon>
        <taxon>Malvoideae</taxon>
        <taxon>Hibiscus</taxon>
    </lineage>
</organism>
<comment type="caution">
    <text evidence="3">The sequence shown here is derived from an EMBL/GenBank/DDBJ whole genome shotgun (WGS) entry which is preliminary data.</text>
</comment>
<feature type="compositionally biased region" description="Polar residues" evidence="1">
    <location>
        <begin position="564"/>
        <end position="591"/>
    </location>
</feature>
<name>A0ABR2T0D4_9ROSI</name>
<feature type="compositionally biased region" description="Acidic residues" evidence="1">
    <location>
        <begin position="108"/>
        <end position="122"/>
    </location>
</feature>
<feature type="region of interest" description="Disordered" evidence="1">
    <location>
        <begin position="469"/>
        <end position="492"/>
    </location>
</feature>
<gene>
    <name evidence="3" type="ORF">V6N11_032237</name>
</gene>
<evidence type="ECO:0000313" key="4">
    <source>
        <dbReference type="Proteomes" id="UP001396334"/>
    </source>
</evidence>
<evidence type="ECO:0000313" key="3">
    <source>
        <dbReference type="EMBL" id="KAK9030827.1"/>
    </source>
</evidence>
<keyword evidence="2" id="KW-0812">Transmembrane</keyword>
<evidence type="ECO:0000256" key="1">
    <source>
        <dbReference type="SAM" id="MobiDB-lite"/>
    </source>
</evidence>
<feature type="region of interest" description="Disordered" evidence="1">
    <location>
        <begin position="564"/>
        <end position="626"/>
    </location>
</feature>
<keyword evidence="2" id="KW-0472">Membrane</keyword>
<reference evidence="3 4" key="1">
    <citation type="journal article" date="2024" name="G3 (Bethesda)">
        <title>Genome assembly of Hibiscus sabdariffa L. provides insights into metabolisms of medicinal natural products.</title>
        <authorList>
            <person name="Kim T."/>
        </authorList>
    </citation>
    <scope>NUCLEOTIDE SEQUENCE [LARGE SCALE GENOMIC DNA]</scope>
    <source>
        <strain evidence="3">TK-2024</strain>
        <tissue evidence="3">Old leaves</tissue>
    </source>
</reference>
<feature type="transmembrane region" description="Helical" evidence="2">
    <location>
        <begin position="440"/>
        <end position="460"/>
    </location>
</feature>
<sequence>MKGSERKSSFPSTNRSYEDSSQVSFSRKEVLGEGNESPGSNSTITHFTESPSLDSKASQKSSPNADPKVTSKDHYDPLKNYLSPRPRFLRYDPGRRREIFLRLGMEDKEGDDSTSESDDEADTVSSDNSSLASSSSSQEDEEFGDESESLLEEEDEEFDTESEEEIQEETAWSFRGVLKYFLLSVVLLFSTSYISSMNSPVSAPACEGPALCFRNHSIGIAEGFEIGYKFLDAKQEQLGLLSFTQNMADEVIEEEMTENPNMGHTAILELEDTIVEPEEIVEGEFAENIDLQEIEEEELMEDGEGERVTEDESVKIEWQEIQETGEQIEETRDVIEDEMVGDIEQQGQQTDEEVEFLQVDHQASLLSEGTESLEETREVPVEAHEDIHKETSDITDMVQVLIMRTRSAVSVLEKWGKSIALEFQEVDLLKGLNQHMGTEMFPKVVFGILAFAAIVASFVFGSNIRRKGIAPQQDKHSSSTEPVVKEKPSLPLPVERDEPKELVISNTTSAMESRAPSVELLAEFEIGGISRSVKSSATNSRIKDEVSYSYFSEKDFASKDQQVFSSSSERCTSTAKKPSGLSAVNSSSTSTAKKKGLGKELGSNEEVITPLRRSARIRKRADVVSP</sequence>
<feature type="region of interest" description="Disordered" evidence="1">
    <location>
        <begin position="1"/>
        <end position="89"/>
    </location>
</feature>
<feature type="region of interest" description="Disordered" evidence="1">
    <location>
        <begin position="102"/>
        <end position="166"/>
    </location>
</feature>
<keyword evidence="2" id="KW-1133">Transmembrane helix</keyword>
<feature type="compositionally biased region" description="Polar residues" evidence="1">
    <location>
        <begin position="37"/>
        <end position="64"/>
    </location>
</feature>
<feature type="compositionally biased region" description="Basic and acidic residues" evidence="1">
    <location>
        <begin position="473"/>
        <end position="492"/>
    </location>
</feature>
<dbReference type="EMBL" id="JBBPBN010000010">
    <property type="protein sequence ID" value="KAK9030827.1"/>
    <property type="molecule type" value="Genomic_DNA"/>
</dbReference>
<feature type="compositionally biased region" description="Acidic residues" evidence="1">
    <location>
        <begin position="138"/>
        <end position="166"/>
    </location>
</feature>
<dbReference type="PANTHER" id="PTHR34775:SF6">
    <property type="entry name" value="TRANSMEMBRANE PROTEIN"/>
    <property type="match status" value="1"/>
</dbReference>
<feature type="compositionally biased region" description="Low complexity" evidence="1">
    <location>
        <begin position="123"/>
        <end position="137"/>
    </location>
</feature>
<feature type="compositionally biased region" description="Polar residues" evidence="1">
    <location>
        <begin position="9"/>
        <end position="25"/>
    </location>
</feature>
<accession>A0ABR2T0D4</accession>
<proteinExistence type="predicted"/>
<protein>
    <submittedName>
        <fullName evidence="3">Uncharacterized protein</fullName>
    </submittedName>
</protein>